<dbReference type="CTD" id="38976"/>
<dbReference type="InterPro" id="IPR003689">
    <property type="entry name" value="ZIP"/>
</dbReference>
<dbReference type="AlphaFoldDB" id="A0A1W4XTK0"/>
<dbReference type="STRING" id="224129.A0A1W4XTK0"/>
<dbReference type="GO" id="GO:0071578">
    <property type="term" value="P:zinc ion import across plasma membrane"/>
    <property type="evidence" value="ECO:0007669"/>
    <property type="project" value="TreeGrafter"/>
</dbReference>
<feature type="transmembrane region" description="Helical" evidence="7">
    <location>
        <begin position="280"/>
        <end position="302"/>
    </location>
</feature>
<feature type="signal peptide" evidence="8">
    <location>
        <begin position="1"/>
        <end position="17"/>
    </location>
</feature>
<dbReference type="GO" id="GO:0005886">
    <property type="term" value="C:plasma membrane"/>
    <property type="evidence" value="ECO:0007669"/>
    <property type="project" value="TreeGrafter"/>
</dbReference>
<dbReference type="GO" id="GO:0005385">
    <property type="term" value="F:zinc ion transmembrane transporter activity"/>
    <property type="evidence" value="ECO:0007669"/>
    <property type="project" value="TreeGrafter"/>
</dbReference>
<evidence type="ECO:0000256" key="1">
    <source>
        <dbReference type="ARBA" id="ARBA00004141"/>
    </source>
</evidence>
<proteinExistence type="inferred from homology"/>
<evidence type="ECO:0000256" key="4">
    <source>
        <dbReference type="ARBA" id="ARBA00022989"/>
    </source>
</evidence>
<dbReference type="GO" id="GO:0030003">
    <property type="term" value="P:intracellular monoatomic cation homeostasis"/>
    <property type="evidence" value="ECO:0007669"/>
    <property type="project" value="TreeGrafter"/>
</dbReference>
<keyword evidence="3 7" id="KW-0812">Transmembrane</keyword>
<evidence type="ECO:0000256" key="2">
    <source>
        <dbReference type="ARBA" id="ARBA00006939"/>
    </source>
</evidence>
<evidence type="ECO:0000313" key="13">
    <source>
        <dbReference type="RefSeq" id="XP_025836596.1"/>
    </source>
</evidence>
<evidence type="ECO:0000313" key="11">
    <source>
        <dbReference type="RefSeq" id="XP_025836594.1"/>
    </source>
</evidence>
<accession>A0A1W4XTK0</accession>
<dbReference type="GO" id="GO:0140410">
    <property type="term" value="F:monoatomic cation:bicarbonate symporter activity"/>
    <property type="evidence" value="ECO:0007669"/>
    <property type="project" value="TreeGrafter"/>
</dbReference>
<name>A0A1W4XTK0_AGRPL</name>
<evidence type="ECO:0000256" key="5">
    <source>
        <dbReference type="ARBA" id="ARBA00023136"/>
    </source>
</evidence>
<evidence type="ECO:0000313" key="10">
    <source>
        <dbReference type="RefSeq" id="XP_018335755.1"/>
    </source>
</evidence>
<dbReference type="PANTHER" id="PTHR12191:SF37">
    <property type="entry name" value="ZINC TRANSPORTER FOI"/>
    <property type="match status" value="1"/>
</dbReference>
<dbReference type="Pfam" id="PF02535">
    <property type="entry name" value="Zip"/>
    <property type="match status" value="1"/>
</dbReference>
<dbReference type="OrthoDB" id="200954at2759"/>
<keyword evidence="8" id="KW-0732">Signal</keyword>
<evidence type="ECO:0000256" key="8">
    <source>
        <dbReference type="SAM" id="SignalP"/>
    </source>
</evidence>
<comment type="similarity">
    <text evidence="2">Belongs to the ZIP transporter (TC 2.A.5) family.</text>
</comment>
<feature type="transmembrane region" description="Helical" evidence="7">
    <location>
        <begin position="244"/>
        <end position="268"/>
    </location>
</feature>
<dbReference type="RefSeq" id="XP_025836596.1">
    <property type="nucleotide sequence ID" value="XM_025980811.1"/>
</dbReference>
<dbReference type="RefSeq" id="XP_025836595.1">
    <property type="nucleotide sequence ID" value="XM_025980810.1"/>
</dbReference>
<feature type="transmembrane region" description="Helical" evidence="7">
    <location>
        <begin position="573"/>
        <end position="593"/>
    </location>
</feature>
<evidence type="ECO:0000313" key="12">
    <source>
        <dbReference type="RefSeq" id="XP_025836595.1"/>
    </source>
</evidence>
<keyword evidence="4 7" id="KW-1133">Transmembrane helix</keyword>
<evidence type="ECO:0000313" key="9">
    <source>
        <dbReference type="Proteomes" id="UP000192223"/>
    </source>
</evidence>
<dbReference type="KEGG" id="apln:108744469"/>
<feature type="chain" id="PRO_5044566971" evidence="8">
    <location>
        <begin position="18"/>
        <end position="664"/>
    </location>
</feature>
<feature type="transmembrane region" description="Helical" evidence="7">
    <location>
        <begin position="322"/>
        <end position="346"/>
    </location>
</feature>
<dbReference type="RefSeq" id="XP_018335755.1">
    <property type="nucleotide sequence ID" value="XM_018480253.2"/>
</dbReference>
<reference evidence="10 11" key="1">
    <citation type="submission" date="2025-04" db="UniProtKB">
        <authorList>
            <consortium name="RefSeq"/>
        </authorList>
    </citation>
    <scope>IDENTIFICATION</scope>
    <source>
        <tissue evidence="10 11">Entire body</tissue>
    </source>
</reference>
<dbReference type="PANTHER" id="PTHR12191">
    <property type="entry name" value="SOLUTE CARRIER FAMILY 39"/>
    <property type="match status" value="1"/>
</dbReference>
<sequence length="664" mass="73741">MASHILSVCMFCLLCATHSPCESHASLDQELLPNNSRIFSKNLLRTANSTSPDLFETKSRIDDHIPNASTSPRINTKTKYNKSLRKKHTRSTSNTNAFEIPSNENSSNFNKIENDNTNKLDKQYLKKIFEKYGNGETMTLEGFEKLMKHLSPKFPGLSDNSHVEDLEKTDVTPKNSTQTQCLDQKQLYSSILSTDSNKTTITDDNLMNVCPVILYTMVFGTCTSQHDGHTVADDSLIKKSYFSVWLYSNVAVIVVSVCGVIGLAVIPIMQKKYYQSLLQFLVALAVGTLAGDALLHLLPHAMSATSDHHDPDHDHHDHTINMWKGLVAMMGLILFFVTEKVIIFGAKWRKKSQLKKKIPKMKVMRSNDLGPPTSGNERQCKHKYSSIPYCYDTITMMDASQCHDSVESHNDTATTTFNDVDSECEIQSFKKSNSNNSNKIEFNQNMTECPGKMNGYSCTDGNKMLESQNSKDSNSVEEYTVILREHENKHHGHSHTHGHVHAAPQNLSSVAWMVIMGDGLHNFTDGMAIGAAFTGGIAGGFSTAVAVFCHELPHELGDFAMLLKAGMSMKQALFYNLLSSFLCLMGNAFGVWLGEMESASTWVFAAAAGTFIYIALVDMIPELSSGHDEDSSLLQCFLHLSGLLLGCGIMMLIALYEHDLKNIF</sequence>
<feature type="compositionally biased region" description="Polar residues" evidence="6">
    <location>
        <begin position="67"/>
        <end position="78"/>
    </location>
</feature>
<dbReference type="GeneID" id="108744469"/>
<feature type="region of interest" description="Disordered" evidence="6">
    <location>
        <begin position="63"/>
        <end position="114"/>
    </location>
</feature>
<feature type="transmembrane region" description="Helical" evidence="7">
    <location>
        <begin position="632"/>
        <end position="656"/>
    </location>
</feature>
<feature type="compositionally biased region" description="Polar residues" evidence="6">
    <location>
        <begin position="91"/>
        <end position="111"/>
    </location>
</feature>
<evidence type="ECO:0000256" key="3">
    <source>
        <dbReference type="ARBA" id="ARBA00022692"/>
    </source>
</evidence>
<comment type="subcellular location">
    <subcellularLocation>
        <location evidence="1">Membrane</location>
        <topology evidence="1">Multi-pass membrane protein</topology>
    </subcellularLocation>
</comment>
<feature type="transmembrane region" description="Helical" evidence="7">
    <location>
        <begin position="599"/>
        <end position="620"/>
    </location>
</feature>
<feature type="compositionally biased region" description="Basic residues" evidence="6">
    <location>
        <begin position="79"/>
        <end position="90"/>
    </location>
</feature>
<evidence type="ECO:0000256" key="6">
    <source>
        <dbReference type="SAM" id="MobiDB-lite"/>
    </source>
</evidence>
<evidence type="ECO:0000256" key="7">
    <source>
        <dbReference type="SAM" id="Phobius"/>
    </source>
</evidence>
<gene>
    <name evidence="10 11 12 13" type="primary">LOC108744469</name>
</gene>
<dbReference type="RefSeq" id="XP_025836594.1">
    <property type="nucleotide sequence ID" value="XM_025980809.1"/>
</dbReference>
<protein>
    <submittedName>
        <fullName evidence="10 11">Zinc transporter foi isoform X1</fullName>
    </submittedName>
</protein>
<dbReference type="Proteomes" id="UP000192223">
    <property type="component" value="Unplaced"/>
</dbReference>
<organism evidence="9 10">
    <name type="scientific">Agrilus planipennis</name>
    <name type="common">Emerald ash borer</name>
    <name type="synonym">Agrilus marcopoli</name>
    <dbReference type="NCBI Taxonomy" id="224129"/>
    <lineage>
        <taxon>Eukaryota</taxon>
        <taxon>Metazoa</taxon>
        <taxon>Ecdysozoa</taxon>
        <taxon>Arthropoda</taxon>
        <taxon>Hexapoda</taxon>
        <taxon>Insecta</taxon>
        <taxon>Pterygota</taxon>
        <taxon>Neoptera</taxon>
        <taxon>Endopterygota</taxon>
        <taxon>Coleoptera</taxon>
        <taxon>Polyphaga</taxon>
        <taxon>Elateriformia</taxon>
        <taxon>Buprestoidea</taxon>
        <taxon>Buprestidae</taxon>
        <taxon>Agrilinae</taxon>
        <taxon>Agrilus</taxon>
    </lineage>
</organism>
<dbReference type="InterPro" id="IPR050799">
    <property type="entry name" value="ZIP_Transporter"/>
</dbReference>
<keyword evidence="5 7" id="KW-0472">Membrane</keyword>
<keyword evidence="9" id="KW-1185">Reference proteome</keyword>